<dbReference type="AlphaFoldDB" id="A0AAV1VEV2"/>
<dbReference type="Proteomes" id="UP001162060">
    <property type="component" value="Unassembled WGS sequence"/>
</dbReference>
<comment type="function">
    <text evidence="6">Induces local and distal defense responses (incompatible hypersensitive reaction) in plants from the solanaceae and cruciferae families. Elicits leaf necrosis and causes the accumulation of pathogenesis-related proteins. Might interact with the lipidic molecules of the plasma membrane.</text>
</comment>
<evidence type="ECO:0000256" key="9">
    <source>
        <dbReference type="SAM" id="SignalP"/>
    </source>
</evidence>
<evidence type="ECO:0000256" key="3">
    <source>
        <dbReference type="ARBA" id="ARBA00022525"/>
    </source>
</evidence>
<feature type="compositionally biased region" description="Low complexity" evidence="7">
    <location>
        <begin position="124"/>
        <end position="155"/>
    </location>
</feature>
<dbReference type="InterPro" id="IPR002200">
    <property type="entry name" value="Elicitin"/>
</dbReference>
<evidence type="ECO:0000256" key="1">
    <source>
        <dbReference type="ARBA" id="ARBA00004613"/>
    </source>
</evidence>
<evidence type="ECO:0000313" key="10">
    <source>
        <dbReference type="EMBL" id="CAK7943933.1"/>
    </source>
</evidence>
<reference evidence="10" key="1">
    <citation type="submission" date="2024-01" db="EMBL/GenBank/DDBJ databases">
        <authorList>
            <person name="Webb A."/>
        </authorList>
    </citation>
    <scope>NUCLEOTIDE SEQUENCE</scope>
    <source>
        <strain evidence="10">Pm1</strain>
    </source>
</reference>
<dbReference type="Gene3D" id="1.10.239.10">
    <property type="entry name" value="Elicitin domain"/>
    <property type="match status" value="1"/>
</dbReference>
<feature type="chain" id="PRO_5043909304" description="Elicitin" evidence="9">
    <location>
        <begin position="22"/>
        <end position="180"/>
    </location>
</feature>
<evidence type="ECO:0000256" key="6">
    <source>
        <dbReference type="RuleBase" id="RU368111"/>
    </source>
</evidence>
<feature type="transmembrane region" description="Helical" evidence="8">
    <location>
        <begin position="160"/>
        <end position="179"/>
    </location>
</feature>
<feature type="region of interest" description="Disordered" evidence="7">
    <location>
        <begin position="107"/>
        <end position="155"/>
    </location>
</feature>
<dbReference type="GO" id="GO:0052040">
    <property type="term" value="P:symbiont-mediated perturbation of host programmed cell death"/>
    <property type="evidence" value="ECO:0007669"/>
    <property type="project" value="UniProtKB-UniRule"/>
</dbReference>
<dbReference type="InterPro" id="IPR036470">
    <property type="entry name" value="Elicitin_sf"/>
</dbReference>
<name>A0AAV1VEV2_9STRA</name>
<sequence length="180" mass="17935">MNKAFGSALLLVVAAFSGIAAAPCNTVALSKLFVTGNVTSCRADSGYDPTSMAVPTDAQITAVCNSDACKKSIGAIKEVAPEECTVGSIRLYADVLNPLSERCGLSSGSGPNTGSVAGNTSYPANTNTTGSAANTSQPNARTNSSSPSPNAAASNEGADALTIPMFAAIAVLVAMVTLLL</sequence>
<keyword evidence="9" id="KW-0732">Signal</keyword>
<evidence type="ECO:0000256" key="2">
    <source>
        <dbReference type="ARBA" id="ARBA00009544"/>
    </source>
</evidence>
<comment type="similarity">
    <text evidence="2 6">Belongs to the elicitin family.</text>
</comment>
<feature type="compositionally biased region" description="Polar residues" evidence="7">
    <location>
        <begin position="107"/>
        <end position="123"/>
    </location>
</feature>
<keyword evidence="5 6" id="KW-1015">Disulfide bond</keyword>
<dbReference type="Pfam" id="PF00964">
    <property type="entry name" value="Elicitin"/>
    <property type="match status" value="1"/>
</dbReference>
<protein>
    <recommendedName>
        <fullName evidence="6">Elicitin</fullName>
    </recommendedName>
</protein>
<evidence type="ECO:0000256" key="8">
    <source>
        <dbReference type="SAM" id="Phobius"/>
    </source>
</evidence>
<dbReference type="SMART" id="SM01187">
    <property type="entry name" value="Elicitin"/>
    <property type="match status" value="1"/>
</dbReference>
<evidence type="ECO:0000256" key="5">
    <source>
        <dbReference type="ARBA" id="ARBA00023157"/>
    </source>
</evidence>
<gene>
    <name evidence="10" type="ORF">PM001_LOCUS29083</name>
</gene>
<evidence type="ECO:0000313" key="11">
    <source>
        <dbReference type="Proteomes" id="UP001162060"/>
    </source>
</evidence>
<dbReference type="SUPFAM" id="SSF48647">
    <property type="entry name" value="Fungal elicitin"/>
    <property type="match status" value="1"/>
</dbReference>
<keyword evidence="3 6" id="KW-0964">Secreted</keyword>
<accession>A0AAV1VEV2</accession>
<evidence type="ECO:0000256" key="7">
    <source>
        <dbReference type="SAM" id="MobiDB-lite"/>
    </source>
</evidence>
<keyword evidence="8" id="KW-0472">Membrane</keyword>
<evidence type="ECO:0000256" key="4">
    <source>
        <dbReference type="ARBA" id="ARBA00022978"/>
    </source>
</evidence>
<feature type="signal peptide" evidence="9">
    <location>
        <begin position="1"/>
        <end position="21"/>
    </location>
</feature>
<dbReference type="EMBL" id="CAKLBY020000305">
    <property type="protein sequence ID" value="CAK7943933.1"/>
    <property type="molecule type" value="Genomic_DNA"/>
</dbReference>
<comment type="subcellular location">
    <subcellularLocation>
        <location evidence="1 6">Secreted</location>
    </subcellularLocation>
</comment>
<comment type="caution">
    <text evidence="10">The sequence shown here is derived from an EMBL/GenBank/DDBJ whole genome shotgun (WGS) entry which is preliminary data.</text>
</comment>
<keyword evidence="4 6" id="KW-0928">Hypersensitive response elicitation</keyword>
<keyword evidence="8" id="KW-1133">Transmembrane helix</keyword>
<keyword evidence="8" id="KW-0812">Transmembrane</keyword>
<proteinExistence type="inferred from homology"/>
<dbReference type="GO" id="GO:0005576">
    <property type="term" value="C:extracellular region"/>
    <property type="evidence" value="ECO:0007669"/>
    <property type="project" value="UniProtKB-SubCell"/>
</dbReference>
<organism evidence="10 11">
    <name type="scientific">Peronospora matthiolae</name>
    <dbReference type="NCBI Taxonomy" id="2874970"/>
    <lineage>
        <taxon>Eukaryota</taxon>
        <taxon>Sar</taxon>
        <taxon>Stramenopiles</taxon>
        <taxon>Oomycota</taxon>
        <taxon>Peronosporomycetes</taxon>
        <taxon>Peronosporales</taxon>
        <taxon>Peronosporaceae</taxon>
        <taxon>Peronospora</taxon>
    </lineage>
</organism>